<dbReference type="PANTHER" id="PTHR34502:SF4">
    <property type="entry name" value="DUF6594 DOMAIN-CONTAINING PROTEIN"/>
    <property type="match status" value="1"/>
</dbReference>
<reference evidence="3 4" key="1">
    <citation type="journal article" date="2013" name="PLoS Genet.">
        <title>Comparative genome structure, secondary metabolite, and effector coding capacity across Cochliobolus pathogens.</title>
        <authorList>
            <person name="Condon B.J."/>
            <person name="Leng Y."/>
            <person name="Wu D."/>
            <person name="Bushley K.E."/>
            <person name="Ohm R.A."/>
            <person name="Otillar R."/>
            <person name="Martin J."/>
            <person name="Schackwitz W."/>
            <person name="Grimwood J."/>
            <person name="MohdZainudin N."/>
            <person name="Xue C."/>
            <person name="Wang R."/>
            <person name="Manning V.A."/>
            <person name="Dhillon B."/>
            <person name="Tu Z.J."/>
            <person name="Steffenson B.J."/>
            <person name="Salamov A."/>
            <person name="Sun H."/>
            <person name="Lowry S."/>
            <person name="LaButti K."/>
            <person name="Han J."/>
            <person name="Copeland A."/>
            <person name="Lindquist E."/>
            <person name="Barry K."/>
            <person name="Schmutz J."/>
            <person name="Baker S.E."/>
            <person name="Ciuffetti L.M."/>
            <person name="Grigoriev I.V."/>
            <person name="Zhong S."/>
            <person name="Turgeon B.G."/>
        </authorList>
    </citation>
    <scope>NUCLEOTIDE SEQUENCE [LARGE SCALE GENOMIC DNA]</scope>
    <source>
        <strain evidence="3 4">ATCC 44560</strain>
    </source>
</reference>
<protein>
    <recommendedName>
        <fullName evidence="2">DUF6594 domain-containing protein</fullName>
    </recommendedName>
</protein>
<dbReference type="KEGG" id="bor:COCMIDRAFT_40534"/>
<keyword evidence="1" id="KW-0812">Transmembrane</keyword>
<dbReference type="PANTHER" id="PTHR34502">
    <property type="entry name" value="DUF6594 DOMAIN-CONTAINING PROTEIN-RELATED"/>
    <property type="match status" value="1"/>
</dbReference>
<dbReference type="HOGENOM" id="CLU_051118_0_0_1"/>
<feature type="domain" description="DUF6594" evidence="2">
    <location>
        <begin position="16"/>
        <end position="263"/>
    </location>
</feature>
<organism evidence="3 4">
    <name type="scientific">Bipolaris oryzae ATCC 44560</name>
    <dbReference type="NCBI Taxonomy" id="930090"/>
    <lineage>
        <taxon>Eukaryota</taxon>
        <taxon>Fungi</taxon>
        <taxon>Dikarya</taxon>
        <taxon>Ascomycota</taxon>
        <taxon>Pezizomycotina</taxon>
        <taxon>Dothideomycetes</taxon>
        <taxon>Pleosporomycetidae</taxon>
        <taxon>Pleosporales</taxon>
        <taxon>Pleosporineae</taxon>
        <taxon>Pleosporaceae</taxon>
        <taxon>Bipolaris</taxon>
    </lineage>
</organism>
<accession>W6YUP8</accession>
<sequence>MDIEKGTPDQSFLSGYPSLAAFIASDRDQTTTIFKRFNRLAARYLLHLQSQLAELQAGQDELDRKDALSPLEVKQYSRNWAEFIRATDNDPHQKRRNELSDKIGERLKAYREALLYESQLASFPRPPKRTLEAFRFKFFDHGSGQPYPTLGARSRALFDDDDDLVVLKVQDRDRLTAFLQDHCSRMFRVEKDRDGIAYPSDQQIAQTVTILCILNAAALLVGTIVALYVISSEKTKLANVGILMNSRRSEVFAAAAGYAAVLVVFVSGNVGTQEKGR</sequence>
<evidence type="ECO:0000256" key="1">
    <source>
        <dbReference type="SAM" id="Phobius"/>
    </source>
</evidence>
<proteinExistence type="predicted"/>
<dbReference type="Proteomes" id="UP000054032">
    <property type="component" value="Unassembled WGS sequence"/>
</dbReference>
<dbReference type="Pfam" id="PF20237">
    <property type="entry name" value="DUF6594"/>
    <property type="match status" value="1"/>
</dbReference>
<keyword evidence="1" id="KW-0472">Membrane</keyword>
<dbReference type="OrthoDB" id="3533814at2759"/>
<keyword evidence="1" id="KW-1133">Transmembrane helix</keyword>
<feature type="transmembrane region" description="Helical" evidence="1">
    <location>
        <begin position="208"/>
        <end position="230"/>
    </location>
</feature>
<gene>
    <name evidence="3" type="ORF">COCMIDRAFT_40534</name>
</gene>
<dbReference type="EMBL" id="KI964111">
    <property type="protein sequence ID" value="EUC41278.1"/>
    <property type="molecule type" value="Genomic_DNA"/>
</dbReference>
<dbReference type="eggNOG" id="ENOG502S5VZ">
    <property type="taxonomic scope" value="Eukaryota"/>
</dbReference>
<dbReference type="InterPro" id="IPR046529">
    <property type="entry name" value="DUF6594"/>
</dbReference>
<evidence type="ECO:0000259" key="2">
    <source>
        <dbReference type="Pfam" id="PF20237"/>
    </source>
</evidence>
<dbReference type="GeneID" id="19123894"/>
<keyword evidence="4" id="KW-1185">Reference proteome</keyword>
<feature type="transmembrane region" description="Helical" evidence="1">
    <location>
        <begin position="251"/>
        <end position="271"/>
    </location>
</feature>
<dbReference type="AlphaFoldDB" id="W6YUP8"/>
<evidence type="ECO:0000313" key="3">
    <source>
        <dbReference type="EMBL" id="EUC41278.1"/>
    </source>
</evidence>
<dbReference type="RefSeq" id="XP_007692212.1">
    <property type="nucleotide sequence ID" value="XM_007694022.1"/>
</dbReference>
<name>W6YUP8_COCMI</name>
<evidence type="ECO:0000313" key="4">
    <source>
        <dbReference type="Proteomes" id="UP000054032"/>
    </source>
</evidence>